<dbReference type="AlphaFoldDB" id="A0A8T1R073"/>
<sequence>MRSAVIECSKPVFSISISCGSLILGEENGVRVFNLRPLVKGRVRNYSSADMNLTNGKLLNEKSEGRGLHLPNGEIGDDNTKYRGAQSGGEGASRITRNGYLDGRSDKQNESVKQSSIRLRQDSSEGGACFVPFTTDEQLPHIMKVQKLAILPDVSIRTQTVWISDGYYSVHVMAASDMDTAVNENERKESEEKLMQISVSQAIFTSEKVEDVIPLASNAVLILGQGNLYAYAIS</sequence>
<comment type="caution">
    <text evidence="2">The sequence shown here is derived from an EMBL/GenBank/DDBJ whole genome shotgun (WGS) entry which is preliminary data.</text>
</comment>
<evidence type="ECO:0000256" key="1">
    <source>
        <dbReference type="SAM" id="MobiDB-lite"/>
    </source>
</evidence>
<keyword evidence="3" id="KW-1185">Reference proteome</keyword>
<evidence type="ECO:0000313" key="3">
    <source>
        <dbReference type="Proteomes" id="UP000811609"/>
    </source>
</evidence>
<reference evidence="2" key="1">
    <citation type="submission" date="2020-12" db="EMBL/GenBank/DDBJ databases">
        <title>WGS assembly of Carya illinoinensis cv. Pawnee.</title>
        <authorList>
            <person name="Platts A."/>
            <person name="Shu S."/>
            <person name="Wright S."/>
            <person name="Barry K."/>
            <person name="Edger P."/>
            <person name="Pires J.C."/>
            <person name="Schmutz J."/>
        </authorList>
    </citation>
    <scope>NUCLEOTIDE SEQUENCE</scope>
    <source>
        <tissue evidence="2">Leaf</tissue>
    </source>
</reference>
<protein>
    <submittedName>
        <fullName evidence="2">Uncharacterized protein</fullName>
    </submittedName>
</protein>
<name>A0A8T1R073_CARIL</name>
<dbReference type="PANTHER" id="PTHR37383">
    <property type="entry name" value="OS01G0694200 PROTEIN"/>
    <property type="match status" value="1"/>
</dbReference>
<dbReference type="Proteomes" id="UP000811609">
    <property type="component" value="Chromosome 3"/>
</dbReference>
<organism evidence="2 3">
    <name type="scientific">Carya illinoinensis</name>
    <name type="common">Pecan</name>
    <dbReference type="NCBI Taxonomy" id="32201"/>
    <lineage>
        <taxon>Eukaryota</taxon>
        <taxon>Viridiplantae</taxon>
        <taxon>Streptophyta</taxon>
        <taxon>Embryophyta</taxon>
        <taxon>Tracheophyta</taxon>
        <taxon>Spermatophyta</taxon>
        <taxon>Magnoliopsida</taxon>
        <taxon>eudicotyledons</taxon>
        <taxon>Gunneridae</taxon>
        <taxon>Pentapetalae</taxon>
        <taxon>rosids</taxon>
        <taxon>fabids</taxon>
        <taxon>Fagales</taxon>
        <taxon>Juglandaceae</taxon>
        <taxon>Carya</taxon>
    </lineage>
</organism>
<dbReference type="EMBL" id="CM031811">
    <property type="protein sequence ID" value="KAG6659773.1"/>
    <property type="molecule type" value="Genomic_DNA"/>
</dbReference>
<gene>
    <name evidence="2" type="ORF">CIPAW_03G059600</name>
</gene>
<proteinExistence type="predicted"/>
<evidence type="ECO:0000313" key="2">
    <source>
        <dbReference type="EMBL" id="KAG6659773.1"/>
    </source>
</evidence>
<feature type="region of interest" description="Disordered" evidence="1">
    <location>
        <begin position="63"/>
        <end position="120"/>
    </location>
</feature>
<dbReference type="PANTHER" id="PTHR37383:SF1">
    <property type="entry name" value="OS01G0694200 PROTEIN"/>
    <property type="match status" value="1"/>
</dbReference>
<accession>A0A8T1R073</accession>